<dbReference type="EnsemblFungi" id="EJT72594">
    <property type="protein sequence ID" value="EJT72594"/>
    <property type="gene ID" value="GGTG_09454"/>
</dbReference>
<gene>
    <name evidence="3" type="primary">20349912</name>
    <name evidence="2" type="ORF">GGTG_09454</name>
</gene>
<dbReference type="VEuPathDB" id="FungiDB:GGTG_09454"/>
<dbReference type="GeneID" id="20349912"/>
<evidence type="ECO:0000256" key="1">
    <source>
        <dbReference type="SAM" id="MobiDB-lite"/>
    </source>
</evidence>
<organism evidence="2">
    <name type="scientific">Gaeumannomyces tritici (strain R3-111a-1)</name>
    <name type="common">Wheat and barley take-all root rot fungus</name>
    <name type="synonym">Gaeumannomyces graminis var. tritici</name>
    <dbReference type="NCBI Taxonomy" id="644352"/>
    <lineage>
        <taxon>Eukaryota</taxon>
        <taxon>Fungi</taxon>
        <taxon>Dikarya</taxon>
        <taxon>Ascomycota</taxon>
        <taxon>Pezizomycotina</taxon>
        <taxon>Sordariomycetes</taxon>
        <taxon>Sordariomycetidae</taxon>
        <taxon>Magnaporthales</taxon>
        <taxon>Magnaporthaceae</taxon>
        <taxon>Gaeumannomyces</taxon>
    </lineage>
</organism>
<evidence type="ECO:0000313" key="4">
    <source>
        <dbReference type="Proteomes" id="UP000006039"/>
    </source>
</evidence>
<keyword evidence="4" id="KW-1185">Reference proteome</keyword>
<dbReference type="AlphaFoldDB" id="J3P7G3"/>
<feature type="region of interest" description="Disordered" evidence="1">
    <location>
        <begin position="1"/>
        <end position="29"/>
    </location>
</feature>
<evidence type="ECO:0000313" key="2">
    <source>
        <dbReference type="EMBL" id="EJT72594.1"/>
    </source>
</evidence>
<dbReference type="Proteomes" id="UP000006039">
    <property type="component" value="Unassembled WGS sequence"/>
</dbReference>
<reference evidence="3" key="4">
    <citation type="journal article" date="2015" name="G3 (Bethesda)">
        <title>Genome sequences of three phytopathogenic species of the Magnaporthaceae family of fungi.</title>
        <authorList>
            <person name="Okagaki L.H."/>
            <person name="Nunes C.C."/>
            <person name="Sailsbery J."/>
            <person name="Clay B."/>
            <person name="Brown D."/>
            <person name="John T."/>
            <person name="Oh Y."/>
            <person name="Young N."/>
            <person name="Fitzgerald M."/>
            <person name="Haas B.J."/>
            <person name="Zeng Q."/>
            <person name="Young S."/>
            <person name="Adiconis X."/>
            <person name="Fan L."/>
            <person name="Levin J.Z."/>
            <person name="Mitchell T.K."/>
            <person name="Okubara P.A."/>
            <person name="Farman M.L."/>
            <person name="Kohn L.M."/>
            <person name="Birren B."/>
            <person name="Ma L.-J."/>
            <person name="Dean R.A."/>
        </authorList>
    </citation>
    <scope>NUCLEOTIDE SEQUENCE</scope>
    <source>
        <strain evidence="3">R3-111a-1</strain>
    </source>
</reference>
<dbReference type="EMBL" id="GL385399">
    <property type="protein sequence ID" value="EJT72594.1"/>
    <property type="molecule type" value="Genomic_DNA"/>
</dbReference>
<proteinExistence type="predicted"/>
<evidence type="ECO:0000313" key="3">
    <source>
        <dbReference type="EnsemblFungi" id="EJT72594"/>
    </source>
</evidence>
<dbReference type="HOGENOM" id="CLU_2527588_0_0_1"/>
<accession>J3P7G3</accession>
<reference evidence="4" key="1">
    <citation type="submission" date="2010-07" db="EMBL/GenBank/DDBJ databases">
        <title>The genome sequence of Gaeumannomyces graminis var. tritici strain R3-111a-1.</title>
        <authorList>
            <consortium name="The Broad Institute Genome Sequencing Platform"/>
            <person name="Ma L.-J."/>
            <person name="Dead R."/>
            <person name="Young S."/>
            <person name="Zeng Q."/>
            <person name="Koehrsen M."/>
            <person name="Alvarado L."/>
            <person name="Berlin A."/>
            <person name="Chapman S.B."/>
            <person name="Chen Z."/>
            <person name="Freedman E."/>
            <person name="Gellesch M."/>
            <person name="Goldberg J."/>
            <person name="Griggs A."/>
            <person name="Gujja S."/>
            <person name="Heilman E.R."/>
            <person name="Heiman D."/>
            <person name="Hepburn T."/>
            <person name="Howarth C."/>
            <person name="Jen D."/>
            <person name="Larson L."/>
            <person name="Mehta T."/>
            <person name="Neiman D."/>
            <person name="Pearson M."/>
            <person name="Roberts A."/>
            <person name="Saif S."/>
            <person name="Shea T."/>
            <person name="Shenoy N."/>
            <person name="Sisk P."/>
            <person name="Stolte C."/>
            <person name="Sykes S."/>
            <person name="Walk T."/>
            <person name="White J."/>
            <person name="Yandava C."/>
            <person name="Haas B."/>
            <person name="Nusbaum C."/>
            <person name="Birren B."/>
        </authorList>
    </citation>
    <scope>NUCLEOTIDE SEQUENCE [LARGE SCALE GENOMIC DNA]</scope>
    <source>
        <strain evidence="4">R3-111a-1</strain>
    </source>
</reference>
<reference evidence="2" key="3">
    <citation type="submission" date="2010-09" db="EMBL/GenBank/DDBJ databases">
        <title>Annotation of Gaeumannomyces graminis var. tritici R3-111a-1.</title>
        <authorList>
            <consortium name="The Broad Institute Genome Sequencing Platform"/>
            <person name="Ma L.-J."/>
            <person name="Dead R."/>
            <person name="Young S.K."/>
            <person name="Zeng Q."/>
            <person name="Gargeya S."/>
            <person name="Fitzgerald M."/>
            <person name="Haas B."/>
            <person name="Abouelleil A."/>
            <person name="Alvarado L."/>
            <person name="Arachchi H.M."/>
            <person name="Berlin A."/>
            <person name="Brown A."/>
            <person name="Chapman S.B."/>
            <person name="Chen Z."/>
            <person name="Dunbar C."/>
            <person name="Freedman E."/>
            <person name="Gearin G."/>
            <person name="Gellesch M."/>
            <person name="Goldberg J."/>
            <person name="Griggs A."/>
            <person name="Gujja S."/>
            <person name="Heiman D."/>
            <person name="Howarth C."/>
            <person name="Larson L."/>
            <person name="Lui A."/>
            <person name="MacDonald P.J.P."/>
            <person name="Mehta T."/>
            <person name="Montmayeur A."/>
            <person name="Murphy C."/>
            <person name="Neiman D."/>
            <person name="Pearson M."/>
            <person name="Priest M."/>
            <person name="Roberts A."/>
            <person name="Saif S."/>
            <person name="Shea T."/>
            <person name="Shenoy N."/>
            <person name="Sisk P."/>
            <person name="Stolte C."/>
            <person name="Sykes S."/>
            <person name="Yandava C."/>
            <person name="Wortman J."/>
            <person name="Nusbaum C."/>
            <person name="Birren B."/>
        </authorList>
    </citation>
    <scope>NUCLEOTIDE SEQUENCE</scope>
    <source>
        <strain evidence="2">R3-111a-1</strain>
    </source>
</reference>
<name>J3P7G3_GAET3</name>
<reference evidence="2" key="2">
    <citation type="submission" date="2010-07" db="EMBL/GenBank/DDBJ databases">
        <authorList>
            <consortium name="The Broad Institute Genome Sequencing Platform"/>
            <consortium name="Broad Institute Genome Sequencing Center for Infectious Disease"/>
            <person name="Ma L.-J."/>
            <person name="Dead R."/>
            <person name="Young S."/>
            <person name="Zeng Q."/>
            <person name="Koehrsen M."/>
            <person name="Alvarado L."/>
            <person name="Berlin A."/>
            <person name="Chapman S.B."/>
            <person name="Chen Z."/>
            <person name="Freedman E."/>
            <person name="Gellesch M."/>
            <person name="Goldberg J."/>
            <person name="Griggs A."/>
            <person name="Gujja S."/>
            <person name="Heilman E.R."/>
            <person name="Heiman D."/>
            <person name="Hepburn T."/>
            <person name="Howarth C."/>
            <person name="Jen D."/>
            <person name="Larson L."/>
            <person name="Mehta T."/>
            <person name="Neiman D."/>
            <person name="Pearson M."/>
            <person name="Roberts A."/>
            <person name="Saif S."/>
            <person name="Shea T."/>
            <person name="Shenoy N."/>
            <person name="Sisk P."/>
            <person name="Stolte C."/>
            <person name="Sykes S."/>
            <person name="Walk T."/>
            <person name="White J."/>
            <person name="Yandava C."/>
            <person name="Haas B."/>
            <person name="Nusbaum C."/>
            <person name="Birren B."/>
        </authorList>
    </citation>
    <scope>NUCLEOTIDE SEQUENCE</scope>
    <source>
        <strain evidence="2">R3-111a-1</strain>
    </source>
</reference>
<sequence>MPTRDVGQSDKPGSTSLQLSGPRGFNKLHLKPPNHNHPSSVNSLLSQTIDLGPSGIMGTVNHTCQKCNTPTPSGNLCSGCSIGN</sequence>
<reference evidence="3" key="5">
    <citation type="submission" date="2018-04" db="UniProtKB">
        <authorList>
            <consortium name="EnsemblFungi"/>
        </authorList>
    </citation>
    <scope>IDENTIFICATION</scope>
    <source>
        <strain evidence="3">R3-111a-1</strain>
    </source>
</reference>
<protein>
    <submittedName>
        <fullName evidence="2 3">Uncharacterized protein</fullName>
    </submittedName>
</protein>
<dbReference type="RefSeq" id="XP_009225568.1">
    <property type="nucleotide sequence ID" value="XM_009227304.1"/>
</dbReference>